<dbReference type="STRING" id="28034.BFX07_11965"/>
<dbReference type="GO" id="GO:0016829">
    <property type="term" value="F:lyase activity"/>
    <property type="evidence" value="ECO:0007669"/>
    <property type="project" value="UniProtKB-KW"/>
</dbReference>
<dbReference type="EMBL" id="FWWY01000001">
    <property type="protein sequence ID" value="SMC06126.1"/>
    <property type="molecule type" value="Genomic_DNA"/>
</dbReference>
<evidence type="ECO:0000256" key="2">
    <source>
        <dbReference type="ARBA" id="ARBA00010447"/>
    </source>
</evidence>
<sequence length="407" mass="44812">MITALVDITVDFPILKRQINGHRLIYLDSAATSQKPQSVIDRLVQYYETTNANVLRSVHTLAEEATTAMEEAREKIARFIHAKSPREVIFTRGTTESLNTIARAWGDKFLEAGDEIVLSPMEHHSNLIPWQQLAKRVGAKLKFIELQPNGTITVEAVKQQITERTRIVTLSAVSNVLGTINPIAEVAVLAHQVGAIMVVDGAQSVPHGPTDVQALGIDFLAFSGHKMLGPTGIGVLWGKEALLEAADPVMFGGEMIAYVDRDDATWAELPAKFEGGTPHIAGAIGLGTAIDYLSTIGMERIEEHSRMLAEEAYRRLANLSDVVVYGPEYPRTSLVAFNIVGIHPHDIAQVFDSRGIAIRAGHHCAQPLMHWLDVSSTARASFYLYNSDRDIDELVDAIEATKRYFKR</sequence>
<accession>A0A1W1WIP2</accession>
<dbReference type="GO" id="GO:0006534">
    <property type="term" value="P:cysteine metabolic process"/>
    <property type="evidence" value="ECO:0007669"/>
    <property type="project" value="UniProtKB-UniRule"/>
</dbReference>
<dbReference type="GO" id="GO:0031071">
    <property type="term" value="F:cysteine desulfurase activity"/>
    <property type="evidence" value="ECO:0007669"/>
    <property type="project" value="UniProtKB-UniRule"/>
</dbReference>
<comment type="function">
    <text evidence="8">Catalyzes the removal of elemental sulfur and selenium atoms from L-cysteine, L-cystine, L-selenocysteine, and L-selenocystine to produce L-alanine.</text>
</comment>
<dbReference type="InterPro" id="IPR015422">
    <property type="entry name" value="PyrdxlP-dep_Trfase_small"/>
</dbReference>
<comment type="catalytic activity">
    <reaction evidence="6 8">
        <text>(sulfur carrier)-H + L-cysteine = (sulfur carrier)-SH + L-alanine</text>
        <dbReference type="Rhea" id="RHEA:43892"/>
        <dbReference type="Rhea" id="RHEA-COMP:14737"/>
        <dbReference type="Rhea" id="RHEA-COMP:14739"/>
        <dbReference type="ChEBI" id="CHEBI:29917"/>
        <dbReference type="ChEBI" id="CHEBI:35235"/>
        <dbReference type="ChEBI" id="CHEBI:57972"/>
        <dbReference type="ChEBI" id="CHEBI:64428"/>
        <dbReference type="EC" id="2.8.1.7"/>
    </reaction>
</comment>
<organism evidence="10 11">
    <name type="scientific">Sulfobacillus thermosulfidooxidans (strain DSM 9293 / VKM B-1269 / AT-1)</name>
    <dbReference type="NCBI Taxonomy" id="929705"/>
    <lineage>
        <taxon>Bacteria</taxon>
        <taxon>Bacillati</taxon>
        <taxon>Bacillota</taxon>
        <taxon>Clostridia</taxon>
        <taxon>Eubacteriales</taxon>
        <taxon>Clostridiales Family XVII. Incertae Sedis</taxon>
        <taxon>Sulfobacillus</taxon>
    </lineage>
</organism>
<dbReference type="InterPro" id="IPR020578">
    <property type="entry name" value="Aminotrans_V_PyrdxlP_BS"/>
</dbReference>
<evidence type="ECO:0000256" key="8">
    <source>
        <dbReference type="RuleBase" id="RU004506"/>
    </source>
</evidence>
<dbReference type="PANTHER" id="PTHR43586:SF8">
    <property type="entry name" value="CYSTEINE DESULFURASE 1, CHLOROPLASTIC"/>
    <property type="match status" value="1"/>
</dbReference>
<name>A0A1W1WIP2_SULTA</name>
<evidence type="ECO:0000259" key="9">
    <source>
        <dbReference type="Pfam" id="PF00266"/>
    </source>
</evidence>
<keyword evidence="10" id="KW-0456">Lyase</keyword>
<dbReference type="InterPro" id="IPR016454">
    <property type="entry name" value="Cysteine_dSase"/>
</dbReference>
<dbReference type="Gene3D" id="3.40.640.10">
    <property type="entry name" value="Type I PLP-dependent aspartate aminotransferase-like (Major domain)"/>
    <property type="match status" value="1"/>
</dbReference>
<keyword evidence="4 8" id="KW-0808">Transferase</keyword>
<evidence type="ECO:0000313" key="10">
    <source>
        <dbReference type="EMBL" id="SMC06126.1"/>
    </source>
</evidence>
<evidence type="ECO:0000256" key="6">
    <source>
        <dbReference type="ARBA" id="ARBA00050776"/>
    </source>
</evidence>
<proteinExistence type="inferred from homology"/>
<dbReference type="CDD" id="cd06453">
    <property type="entry name" value="SufS_like"/>
    <property type="match status" value="1"/>
</dbReference>
<dbReference type="Gene3D" id="3.90.1150.10">
    <property type="entry name" value="Aspartate Aminotransferase, domain 1"/>
    <property type="match status" value="1"/>
</dbReference>
<dbReference type="PANTHER" id="PTHR43586">
    <property type="entry name" value="CYSTEINE DESULFURASE"/>
    <property type="match status" value="1"/>
</dbReference>
<dbReference type="Pfam" id="PF00266">
    <property type="entry name" value="Aminotran_5"/>
    <property type="match status" value="1"/>
</dbReference>
<dbReference type="EC" id="2.8.1.7" evidence="3 8"/>
<protein>
    <recommendedName>
        <fullName evidence="3 8">Cysteine desulfurase</fullName>
        <ecNumber evidence="3 8">2.8.1.7</ecNumber>
    </recommendedName>
</protein>
<dbReference type="SUPFAM" id="SSF53383">
    <property type="entry name" value="PLP-dependent transferases"/>
    <property type="match status" value="1"/>
</dbReference>
<evidence type="ECO:0000256" key="7">
    <source>
        <dbReference type="RuleBase" id="RU004504"/>
    </source>
</evidence>
<gene>
    <name evidence="10" type="ORF">SAMN00768000_2647</name>
</gene>
<dbReference type="InterPro" id="IPR010970">
    <property type="entry name" value="Cys_dSase_SufS"/>
</dbReference>
<feature type="domain" description="Aminotransferase class V" evidence="9">
    <location>
        <begin position="25"/>
        <end position="394"/>
    </location>
</feature>
<dbReference type="OrthoDB" id="9804366at2"/>
<dbReference type="RefSeq" id="WP_020373323.1">
    <property type="nucleotide sequence ID" value="NZ_FWWY01000001.1"/>
</dbReference>
<dbReference type="InterPro" id="IPR015424">
    <property type="entry name" value="PyrdxlP-dep_Trfase"/>
</dbReference>
<dbReference type="PROSITE" id="PS00595">
    <property type="entry name" value="AA_TRANSFER_CLASS_5"/>
    <property type="match status" value="1"/>
</dbReference>
<evidence type="ECO:0000256" key="3">
    <source>
        <dbReference type="ARBA" id="ARBA00012239"/>
    </source>
</evidence>
<dbReference type="AlphaFoldDB" id="A0A1W1WIP2"/>
<dbReference type="Proteomes" id="UP000192660">
    <property type="component" value="Unassembled WGS sequence"/>
</dbReference>
<evidence type="ECO:0000256" key="5">
    <source>
        <dbReference type="ARBA" id="ARBA00022898"/>
    </source>
</evidence>
<dbReference type="NCBIfam" id="TIGR01979">
    <property type="entry name" value="sufS"/>
    <property type="match status" value="1"/>
</dbReference>
<comment type="similarity">
    <text evidence="2 8">Belongs to the class-V pyridoxal-phosphate-dependent aminotransferase family. Csd subfamily.</text>
</comment>
<keyword evidence="5 8" id="KW-0663">Pyridoxal phosphate</keyword>
<comment type="cofactor">
    <cofactor evidence="1 7">
        <name>pyridoxal 5'-phosphate</name>
        <dbReference type="ChEBI" id="CHEBI:597326"/>
    </cofactor>
</comment>
<reference evidence="11" key="1">
    <citation type="submission" date="2017-04" db="EMBL/GenBank/DDBJ databases">
        <authorList>
            <person name="Varghese N."/>
            <person name="Submissions S."/>
        </authorList>
    </citation>
    <scope>NUCLEOTIDE SEQUENCE [LARGE SCALE GENOMIC DNA]</scope>
    <source>
        <strain evidence="11">DSM 9293</strain>
    </source>
</reference>
<dbReference type="PIRSF" id="PIRSF005572">
    <property type="entry name" value="NifS"/>
    <property type="match status" value="1"/>
</dbReference>
<evidence type="ECO:0000313" key="11">
    <source>
        <dbReference type="Proteomes" id="UP000192660"/>
    </source>
</evidence>
<dbReference type="InterPro" id="IPR000192">
    <property type="entry name" value="Aminotrans_V_dom"/>
</dbReference>
<dbReference type="InterPro" id="IPR015421">
    <property type="entry name" value="PyrdxlP-dep_Trfase_major"/>
</dbReference>
<dbReference type="GO" id="GO:0030170">
    <property type="term" value="F:pyridoxal phosphate binding"/>
    <property type="evidence" value="ECO:0007669"/>
    <property type="project" value="UniProtKB-UniRule"/>
</dbReference>
<evidence type="ECO:0000256" key="4">
    <source>
        <dbReference type="ARBA" id="ARBA00022679"/>
    </source>
</evidence>
<evidence type="ECO:0000256" key="1">
    <source>
        <dbReference type="ARBA" id="ARBA00001933"/>
    </source>
</evidence>
<keyword evidence="11" id="KW-1185">Reference proteome</keyword>